<protein>
    <recommendedName>
        <fullName evidence="2 10">FAD:protein FMN transferase</fullName>
        <ecNumber evidence="1 10">2.7.1.180</ecNumber>
    </recommendedName>
    <alternativeName>
        <fullName evidence="8 10">Flavin transferase</fullName>
    </alternativeName>
</protein>
<dbReference type="PANTHER" id="PTHR30040:SF2">
    <property type="entry name" value="FAD:PROTEIN FMN TRANSFERASE"/>
    <property type="match status" value="1"/>
</dbReference>
<evidence type="ECO:0000256" key="10">
    <source>
        <dbReference type="PIRNR" id="PIRNR006268"/>
    </source>
</evidence>
<name>A0A7C9L8Y0_9RHOB</name>
<evidence type="ECO:0000256" key="9">
    <source>
        <dbReference type="ARBA" id="ARBA00048540"/>
    </source>
</evidence>
<sequence>MPKMFTDLVFHRLSGPTMGTRWTAQFYAPARVNPKTLEAALANATGEVDAQMSTWRADSDLMRLNAAKPGDWVKLPLGLIEVLAHAVMIGRASDGAFDIGTGDVVDAWGFGPNPADTDRMRTALDAPRTPAHEALDLDSQSMSARKHAPLILDLSAIAKGYGADKLHMALADFGVTHAMVGLDGEVRTQGHHPGGRPWTVAIERPDRNRRAPLSVLALEDAAIATSGDYRHWVQLDDGQRLSHVIDPARGGPLRDCPASVSVVAPSCMDADAWATALMVCGVEKGTALARRMGLNALFLTRVGDAIKRSGVGPLFETGAAGRIHPTCDPAPVAINGSKRKKAAH</sequence>
<dbReference type="InterPro" id="IPR024932">
    <property type="entry name" value="ApbE"/>
</dbReference>
<feature type="binding site" evidence="11">
    <location>
        <position position="271"/>
    </location>
    <ligand>
        <name>Mg(2+)</name>
        <dbReference type="ChEBI" id="CHEBI:18420"/>
    </ligand>
</feature>
<evidence type="ECO:0000313" key="13">
    <source>
        <dbReference type="Proteomes" id="UP000483078"/>
    </source>
</evidence>
<dbReference type="EMBL" id="VENJ01000017">
    <property type="protein sequence ID" value="MTJ05234.1"/>
    <property type="molecule type" value="Genomic_DNA"/>
</dbReference>
<reference evidence="12 13" key="1">
    <citation type="submission" date="2019-06" db="EMBL/GenBank/DDBJ databases">
        <title>Enrichment of Autotrophic Halophilic Microorganisms from Red Sea Brine Pool Using Microbial Electrosynthesis System.</title>
        <authorList>
            <person name="Alqahtani M.F."/>
            <person name="Bajracharya S."/>
            <person name="Katuri K.P."/>
            <person name="Ali M."/>
            <person name="Saikaly P.E."/>
        </authorList>
    </citation>
    <scope>NUCLEOTIDE SEQUENCE [LARGE SCALE GENOMIC DNA]</scope>
    <source>
        <strain evidence="12">MES6</strain>
    </source>
</reference>
<keyword evidence="4 10" id="KW-0808">Transferase</keyword>
<evidence type="ECO:0000256" key="4">
    <source>
        <dbReference type="ARBA" id="ARBA00022679"/>
    </source>
</evidence>
<comment type="catalytic activity">
    <reaction evidence="9 10">
        <text>L-threonyl-[protein] + FAD = FMN-L-threonyl-[protein] + AMP + H(+)</text>
        <dbReference type="Rhea" id="RHEA:36847"/>
        <dbReference type="Rhea" id="RHEA-COMP:11060"/>
        <dbReference type="Rhea" id="RHEA-COMP:11061"/>
        <dbReference type="ChEBI" id="CHEBI:15378"/>
        <dbReference type="ChEBI" id="CHEBI:30013"/>
        <dbReference type="ChEBI" id="CHEBI:57692"/>
        <dbReference type="ChEBI" id="CHEBI:74257"/>
        <dbReference type="ChEBI" id="CHEBI:456215"/>
        <dbReference type="EC" id="2.7.1.180"/>
    </reaction>
</comment>
<dbReference type="Gene3D" id="3.10.520.10">
    <property type="entry name" value="ApbE-like domains"/>
    <property type="match status" value="1"/>
</dbReference>
<evidence type="ECO:0000256" key="7">
    <source>
        <dbReference type="ARBA" id="ARBA00022842"/>
    </source>
</evidence>
<dbReference type="Proteomes" id="UP000483078">
    <property type="component" value="Unassembled WGS sequence"/>
</dbReference>
<dbReference type="EC" id="2.7.1.180" evidence="1 10"/>
<evidence type="ECO:0000256" key="8">
    <source>
        <dbReference type="ARBA" id="ARBA00031306"/>
    </source>
</evidence>
<evidence type="ECO:0000256" key="11">
    <source>
        <dbReference type="PIRSR" id="PIRSR006268-2"/>
    </source>
</evidence>
<evidence type="ECO:0000256" key="6">
    <source>
        <dbReference type="ARBA" id="ARBA00022827"/>
    </source>
</evidence>
<keyword evidence="6 10" id="KW-0274">FAD</keyword>
<dbReference type="GO" id="GO:0046872">
    <property type="term" value="F:metal ion binding"/>
    <property type="evidence" value="ECO:0007669"/>
    <property type="project" value="UniProtKB-UniRule"/>
</dbReference>
<keyword evidence="3 10" id="KW-0285">Flavoprotein</keyword>
<dbReference type="InterPro" id="IPR003374">
    <property type="entry name" value="ApbE-like_sf"/>
</dbReference>
<evidence type="ECO:0000313" key="12">
    <source>
        <dbReference type="EMBL" id="MTJ05234.1"/>
    </source>
</evidence>
<keyword evidence="7 10" id="KW-0460">Magnesium</keyword>
<organism evidence="12 13">
    <name type="scientific">Sediminimonas qiaohouensis</name>
    <dbReference type="NCBI Taxonomy" id="552061"/>
    <lineage>
        <taxon>Bacteria</taxon>
        <taxon>Pseudomonadati</taxon>
        <taxon>Pseudomonadota</taxon>
        <taxon>Alphaproteobacteria</taxon>
        <taxon>Rhodobacterales</taxon>
        <taxon>Roseobacteraceae</taxon>
        <taxon>Sediminimonas</taxon>
    </lineage>
</organism>
<evidence type="ECO:0000256" key="1">
    <source>
        <dbReference type="ARBA" id="ARBA00011955"/>
    </source>
</evidence>
<dbReference type="PIRSF" id="PIRSF006268">
    <property type="entry name" value="ApbE"/>
    <property type="match status" value="1"/>
</dbReference>
<accession>A0A7C9L8Y0</accession>
<dbReference type="PANTHER" id="PTHR30040">
    <property type="entry name" value="THIAMINE BIOSYNTHESIS LIPOPROTEIN APBE"/>
    <property type="match status" value="1"/>
</dbReference>
<feature type="binding site" evidence="11">
    <location>
        <position position="275"/>
    </location>
    <ligand>
        <name>Mg(2+)</name>
        <dbReference type="ChEBI" id="CHEBI:18420"/>
    </ligand>
</feature>
<dbReference type="AlphaFoldDB" id="A0A7C9L8Y0"/>
<evidence type="ECO:0000256" key="5">
    <source>
        <dbReference type="ARBA" id="ARBA00022723"/>
    </source>
</evidence>
<dbReference type="Pfam" id="PF02424">
    <property type="entry name" value="ApbE"/>
    <property type="match status" value="1"/>
</dbReference>
<feature type="binding site" evidence="11">
    <location>
        <position position="156"/>
    </location>
    <ligand>
        <name>Mg(2+)</name>
        <dbReference type="ChEBI" id="CHEBI:18420"/>
    </ligand>
</feature>
<keyword evidence="5 10" id="KW-0479">Metal-binding</keyword>
<gene>
    <name evidence="12" type="ORF">FH759_11160</name>
</gene>
<proteinExistence type="inferred from homology"/>
<dbReference type="SUPFAM" id="SSF143631">
    <property type="entry name" value="ApbE-like"/>
    <property type="match status" value="1"/>
</dbReference>
<comment type="similarity">
    <text evidence="10">Belongs to the ApbE family.</text>
</comment>
<comment type="cofactor">
    <cofactor evidence="11">
        <name>Mg(2+)</name>
        <dbReference type="ChEBI" id="CHEBI:18420"/>
    </cofactor>
    <cofactor evidence="11">
        <name>Mn(2+)</name>
        <dbReference type="ChEBI" id="CHEBI:29035"/>
    </cofactor>
    <text evidence="11">Magnesium. Can also use manganese.</text>
</comment>
<dbReference type="GO" id="GO:0016740">
    <property type="term" value="F:transferase activity"/>
    <property type="evidence" value="ECO:0007669"/>
    <property type="project" value="UniProtKB-UniRule"/>
</dbReference>
<evidence type="ECO:0000256" key="2">
    <source>
        <dbReference type="ARBA" id="ARBA00016337"/>
    </source>
</evidence>
<comment type="caution">
    <text evidence="12">The sequence shown here is derived from an EMBL/GenBank/DDBJ whole genome shotgun (WGS) entry which is preliminary data.</text>
</comment>
<evidence type="ECO:0000256" key="3">
    <source>
        <dbReference type="ARBA" id="ARBA00022630"/>
    </source>
</evidence>